<reference evidence="2 3" key="1">
    <citation type="journal article" date="2023" name="Mol. Ecol. Resour.">
        <title>Chromosome-level genome assembly of a triploid poplar Populus alba 'Berolinensis'.</title>
        <authorList>
            <person name="Chen S."/>
            <person name="Yu Y."/>
            <person name="Wang X."/>
            <person name="Wang S."/>
            <person name="Zhang T."/>
            <person name="Zhou Y."/>
            <person name="He R."/>
            <person name="Meng N."/>
            <person name="Wang Y."/>
            <person name="Liu W."/>
            <person name="Liu Z."/>
            <person name="Liu J."/>
            <person name="Guo Q."/>
            <person name="Huang H."/>
            <person name="Sederoff R.R."/>
            <person name="Wang G."/>
            <person name="Qu G."/>
            <person name="Chen S."/>
        </authorList>
    </citation>
    <scope>NUCLEOTIDE SEQUENCE [LARGE SCALE GENOMIC DNA]</scope>
    <source>
        <strain evidence="2">SC-2020</strain>
    </source>
</reference>
<evidence type="ECO:0000313" key="1">
    <source>
        <dbReference type="EMBL" id="KAJ7009237.1"/>
    </source>
</evidence>
<comment type="caution">
    <text evidence="2">The sequence shown here is derived from an EMBL/GenBank/DDBJ whole genome shotgun (WGS) entry which is preliminary data.</text>
</comment>
<dbReference type="EMBL" id="JAQIZT010000001">
    <property type="protein sequence ID" value="KAJ7009261.1"/>
    <property type="molecule type" value="Genomic_DNA"/>
</dbReference>
<proteinExistence type="predicted"/>
<evidence type="ECO:0000313" key="3">
    <source>
        <dbReference type="Proteomes" id="UP001164929"/>
    </source>
</evidence>
<name>A0AAD6WEU7_9ROSI</name>
<protein>
    <submittedName>
        <fullName evidence="2">Uncharacterized protein</fullName>
    </submittedName>
</protein>
<keyword evidence="3" id="KW-1185">Reference proteome</keyword>
<dbReference type="EMBL" id="JAQIZT010000001">
    <property type="protein sequence ID" value="KAJ7009237.1"/>
    <property type="molecule type" value="Genomic_DNA"/>
</dbReference>
<dbReference type="AlphaFoldDB" id="A0AAD6WEU7"/>
<accession>A0AAD6WEU7</accession>
<evidence type="ECO:0000313" key="2">
    <source>
        <dbReference type="EMBL" id="KAJ7009261.1"/>
    </source>
</evidence>
<dbReference type="Proteomes" id="UP001164929">
    <property type="component" value="Chromosome 1"/>
</dbReference>
<organism evidence="2 3">
    <name type="scientific">Populus alba x Populus x berolinensis</name>
    <dbReference type="NCBI Taxonomy" id="444605"/>
    <lineage>
        <taxon>Eukaryota</taxon>
        <taxon>Viridiplantae</taxon>
        <taxon>Streptophyta</taxon>
        <taxon>Embryophyta</taxon>
        <taxon>Tracheophyta</taxon>
        <taxon>Spermatophyta</taxon>
        <taxon>Magnoliopsida</taxon>
        <taxon>eudicotyledons</taxon>
        <taxon>Gunneridae</taxon>
        <taxon>Pentapetalae</taxon>
        <taxon>rosids</taxon>
        <taxon>fabids</taxon>
        <taxon>Malpighiales</taxon>
        <taxon>Salicaceae</taxon>
        <taxon>Saliceae</taxon>
        <taxon>Populus</taxon>
    </lineage>
</organism>
<sequence length="21" mass="2406">MKHTSIIPWIASLGRNIKVLK</sequence>
<gene>
    <name evidence="1" type="ORF">NC653_000020</name>
    <name evidence="2" type="ORF">NC653_000041</name>
</gene>